<name>A0A0F9KI23_9ZZZZ</name>
<comment type="caution">
    <text evidence="1">The sequence shown here is derived from an EMBL/GenBank/DDBJ whole genome shotgun (WGS) entry which is preliminary data.</text>
</comment>
<sequence>MSSIAFNDGGAATLVSPAPNPLKRFAGWTPDVVDVGVQETALGTGVAYQFLFRTDYVVSFDVPYLTQAEIAVALRLIRHLTGGGSCTVDTDDLSANSYTCRLREGTKPTLTLADRAMMEYTLHVELTNTAAAALIAEYR</sequence>
<organism evidence="1">
    <name type="scientific">marine sediment metagenome</name>
    <dbReference type="NCBI Taxonomy" id="412755"/>
    <lineage>
        <taxon>unclassified sequences</taxon>
        <taxon>metagenomes</taxon>
        <taxon>ecological metagenomes</taxon>
    </lineage>
</organism>
<accession>A0A0F9KI23</accession>
<protein>
    <submittedName>
        <fullName evidence="1">Uncharacterized protein</fullName>
    </submittedName>
</protein>
<proteinExistence type="predicted"/>
<reference evidence="1" key="1">
    <citation type="journal article" date="2015" name="Nature">
        <title>Complex archaea that bridge the gap between prokaryotes and eukaryotes.</title>
        <authorList>
            <person name="Spang A."/>
            <person name="Saw J.H."/>
            <person name="Jorgensen S.L."/>
            <person name="Zaremba-Niedzwiedzka K."/>
            <person name="Martijn J."/>
            <person name="Lind A.E."/>
            <person name="van Eijk R."/>
            <person name="Schleper C."/>
            <person name="Guy L."/>
            <person name="Ettema T.J."/>
        </authorList>
    </citation>
    <scope>NUCLEOTIDE SEQUENCE</scope>
</reference>
<gene>
    <name evidence="1" type="ORF">LCGC14_1327980</name>
</gene>
<evidence type="ECO:0000313" key="1">
    <source>
        <dbReference type="EMBL" id="KKM81618.1"/>
    </source>
</evidence>
<dbReference type="AlphaFoldDB" id="A0A0F9KI23"/>
<dbReference type="EMBL" id="LAZR01007992">
    <property type="protein sequence ID" value="KKM81618.1"/>
    <property type="molecule type" value="Genomic_DNA"/>
</dbReference>